<feature type="transmembrane region" description="Helical" evidence="1">
    <location>
        <begin position="12"/>
        <end position="31"/>
    </location>
</feature>
<feature type="transmembrane region" description="Helical" evidence="1">
    <location>
        <begin position="51"/>
        <end position="69"/>
    </location>
</feature>
<evidence type="ECO:0000256" key="1">
    <source>
        <dbReference type="SAM" id="Phobius"/>
    </source>
</evidence>
<keyword evidence="3" id="KW-1185">Reference proteome</keyword>
<accession>A0A9Q3W5R1</accession>
<dbReference type="EMBL" id="JAJVKT010000012">
    <property type="protein sequence ID" value="MCE7509181.1"/>
    <property type="molecule type" value="Genomic_DNA"/>
</dbReference>
<proteinExistence type="predicted"/>
<reference evidence="2" key="1">
    <citation type="submission" date="2022-01" db="EMBL/GenBank/DDBJ databases">
        <authorList>
            <person name="Karlyshev A.V."/>
            <person name="Jaspars M."/>
        </authorList>
    </citation>
    <scope>NUCLEOTIDE SEQUENCE</scope>
    <source>
        <strain evidence="2">AGSA3-2</strain>
    </source>
</reference>
<protein>
    <submittedName>
        <fullName evidence="2">Uncharacterized protein</fullName>
    </submittedName>
</protein>
<keyword evidence="1" id="KW-1133">Transmembrane helix</keyword>
<evidence type="ECO:0000313" key="3">
    <source>
        <dbReference type="Proteomes" id="UP001107961"/>
    </source>
</evidence>
<keyword evidence="1" id="KW-0472">Membrane</keyword>
<comment type="caution">
    <text evidence="2">The sequence shown here is derived from an EMBL/GenBank/DDBJ whole genome shotgun (WGS) entry which is preliminary data.</text>
</comment>
<keyword evidence="1" id="KW-0812">Transmembrane</keyword>
<name>A0A9Q3W5R1_9GAMM</name>
<organism evidence="2 3">
    <name type="scientific">Alloalcanivorax xenomutans</name>
    <dbReference type="NCBI Taxonomy" id="1094342"/>
    <lineage>
        <taxon>Bacteria</taxon>
        <taxon>Pseudomonadati</taxon>
        <taxon>Pseudomonadota</taxon>
        <taxon>Gammaproteobacteria</taxon>
        <taxon>Oceanospirillales</taxon>
        <taxon>Alcanivoracaceae</taxon>
        <taxon>Alloalcanivorax</taxon>
    </lineage>
</organism>
<evidence type="ECO:0000313" key="2">
    <source>
        <dbReference type="EMBL" id="MCE7509181.1"/>
    </source>
</evidence>
<dbReference type="Proteomes" id="UP001107961">
    <property type="component" value="Unassembled WGS sequence"/>
</dbReference>
<sequence>MNTLAFVLRHHGFQFLAGAALALVGFYGILVHEPAKAPEGLGVESAIPTDWICAVAGVIGIINILLAWIKGADLRR</sequence>
<dbReference type="RefSeq" id="WP_063139783.1">
    <property type="nucleotide sequence ID" value="NZ_CBDDTQ010000005.1"/>
</dbReference>
<gene>
    <name evidence="2" type="ORF">LZG35_11085</name>
</gene>
<dbReference type="KEGG" id="axe:P40_17330"/>
<dbReference type="AlphaFoldDB" id="A0A9Q3W5R1"/>